<gene>
    <name evidence="4" type="ORF">Ctob_003470</name>
</gene>
<evidence type="ECO:0000313" key="5">
    <source>
        <dbReference type="Proteomes" id="UP000037460"/>
    </source>
</evidence>
<comment type="caution">
    <text evidence="4">The sequence shown here is derived from an EMBL/GenBank/DDBJ whole genome shotgun (WGS) entry which is preliminary data.</text>
</comment>
<protein>
    <submittedName>
        <fullName evidence="4">Uncharacterized protein</fullName>
    </submittedName>
</protein>
<dbReference type="OrthoDB" id="448087at2759"/>
<feature type="compositionally biased region" description="Low complexity" evidence="3">
    <location>
        <begin position="125"/>
        <end position="149"/>
    </location>
</feature>
<evidence type="ECO:0000256" key="1">
    <source>
        <dbReference type="ARBA" id="ARBA00023054"/>
    </source>
</evidence>
<dbReference type="AlphaFoldDB" id="A0A0M0JBJ4"/>
<reference evidence="5" key="1">
    <citation type="journal article" date="2015" name="PLoS Genet.">
        <title>Genome Sequence and Transcriptome Analyses of Chrysochromulina tobin: Metabolic Tools for Enhanced Algal Fitness in the Prominent Order Prymnesiales (Haptophyceae).</title>
        <authorList>
            <person name="Hovde B.T."/>
            <person name="Deodato C.R."/>
            <person name="Hunsperger H.M."/>
            <person name="Ryken S.A."/>
            <person name="Yost W."/>
            <person name="Jha R.K."/>
            <person name="Patterson J."/>
            <person name="Monnat R.J. Jr."/>
            <person name="Barlow S.B."/>
            <person name="Starkenburg S.R."/>
            <person name="Cattolico R.A."/>
        </authorList>
    </citation>
    <scope>NUCLEOTIDE SEQUENCE</scope>
    <source>
        <strain evidence="5">CCMP291</strain>
    </source>
</reference>
<feature type="region of interest" description="Disordered" evidence="3">
    <location>
        <begin position="279"/>
        <end position="394"/>
    </location>
</feature>
<feature type="compositionally biased region" description="Low complexity" evidence="3">
    <location>
        <begin position="365"/>
        <end position="380"/>
    </location>
</feature>
<keyword evidence="1 2" id="KW-0175">Coiled coil</keyword>
<feature type="region of interest" description="Disordered" evidence="3">
    <location>
        <begin position="116"/>
        <end position="149"/>
    </location>
</feature>
<keyword evidence="5" id="KW-1185">Reference proteome</keyword>
<organism evidence="4 5">
    <name type="scientific">Chrysochromulina tobinii</name>
    <dbReference type="NCBI Taxonomy" id="1460289"/>
    <lineage>
        <taxon>Eukaryota</taxon>
        <taxon>Haptista</taxon>
        <taxon>Haptophyta</taxon>
        <taxon>Prymnesiophyceae</taxon>
        <taxon>Prymnesiales</taxon>
        <taxon>Chrysochromulinaceae</taxon>
        <taxon>Chrysochromulina</taxon>
    </lineage>
</organism>
<accession>A0A0M0JBJ4</accession>
<dbReference type="PANTHER" id="PTHR21549:SF1">
    <property type="entry name" value="COILED-COIL DOMAIN-CONTAINING PROTEIN 148"/>
    <property type="match status" value="1"/>
</dbReference>
<feature type="compositionally biased region" description="Acidic residues" evidence="3">
    <location>
        <begin position="290"/>
        <end position="308"/>
    </location>
</feature>
<evidence type="ECO:0000256" key="3">
    <source>
        <dbReference type="SAM" id="MobiDB-lite"/>
    </source>
</evidence>
<dbReference type="InterPro" id="IPR039902">
    <property type="entry name" value="CCDC148/CCDC112"/>
</dbReference>
<proteinExistence type="predicted"/>
<dbReference type="EMBL" id="JWZX01003151">
    <property type="protein sequence ID" value="KOO23865.1"/>
    <property type="molecule type" value="Genomic_DNA"/>
</dbReference>
<name>A0A0M0JBJ4_9EUKA</name>
<dbReference type="PANTHER" id="PTHR21549">
    <property type="entry name" value="MUTATED IN BLADDER CANCER 1"/>
    <property type="match status" value="1"/>
</dbReference>
<dbReference type="Proteomes" id="UP000037460">
    <property type="component" value="Unassembled WGS sequence"/>
</dbReference>
<feature type="coiled-coil region" evidence="2">
    <location>
        <begin position="482"/>
        <end position="630"/>
    </location>
</feature>
<evidence type="ECO:0000313" key="4">
    <source>
        <dbReference type="EMBL" id="KOO23865.1"/>
    </source>
</evidence>
<evidence type="ECO:0000256" key="2">
    <source>
        <dbReference type="SAM" id="Coils"/>
    </source>
</evidence>
<sequence length="728" mass="77940">MRAKVDATKAASTNIEEMMRALKGAARGQKQRGTRQSHQRDWLQTNADLQRQRAEAETARALWLQAESERSAAEAVGAPLRDLAQAEDAAAAARREWSVEMRSQLRDLRELCAASAVQQRQTHRPTAAASGAPAAAPSSSRPASATTPASLGRSLLTEVSRSLAVQADRLAATAAALERELIVHTAAIFAEDPAAGAVGGNSSSSALGSLGGSGMSDEAVEALFASKLFAAGAVATPHGQPRSAAERRLLEALGMQLKSEAEAHREHLGALRAEFSDAFDAAGTPGGRNDEDEDEAAAAAEGAEEVPGDEAVPADKPANGNDAGLRVAGDYFVLEDPNDKGSSGRGHGTGVAAGLSPPQPPPLPADATTAAAAGGSVPAGGPSPVPPGGTSSAAPTAACGWNAAAQARLAKLEGEFRGRPRHALLARLRLELPAFSGELLEARLHTLCRRHAYRKRRRALLLAWEARQQALGRSARHLLYQLAAEEGRLQLQRAEREALDARREELHAELAVLEAARLQREQEEAERAAAEVEITEALAEARHVKAEAERAHKKALVAEYHAQQAEHRCAEEQHKMEEATRLQAELLARAEYNLSRVQYRAELHAERERLRAEQAEHERLLGEEQALRRQQEREARIAALTADRQEDDVYKPTAASQAEALPCTDLFPLYGYADATLMKDVRFKIGHALRNAGLHGTDYARQILCDHARFGGSRRPDAVVSNVPFGPG</sequence>